<dbReference type="Gene3D" id="3.40.30.10">
    <property type="entry name" value="Glutaredoxin"/>
    <property type="match status" value="1"/>
</dbReference>
<sequence>MNKIIIYRKDNCGLCEEVEVLVELLNMNYEIEFEKVDIMGNILLERKYLLEIPVLVVNGYELDYRSIHLDSIRERLH</sequence>
<reference evidence="2" key="1">
    <citation type="journal article" date="2019" name="Int. J. Syst. Evol. Microbiol.">
        <title>The Global Catalogue of Microorganisms (GCM) 10K type strain sequencing project: providing services to taxonomists for standard genome sequencing and annotation.</title>
        <authorList>
            <consortium name="The Broad Institute Genomics Platform"/>
            <consortium name="The Broad Institute Genome Sequencing Center for Infectious Disease"/>
            <person name="Wu L."/>
            <person name="Ma J."/>
        </authorList>
    </citation>
    <scope>NUCLEOTIDE SEQUENCE [LARGE SCALE GENOMIC DNA]</scope>
    <source>
        <strain evidence="2">CCUG 73951</strain>
    </source>
</reference>
<name>A0ABW2K564_9BACI</name>
<gene>
    <name evidence="1" type="ORF">ACFQMN_13865</name>
</gene>
<dbReference type="Pfam" id="PF05768">
    <property type="entry name" value="Glrx-like"/>
    <property type="match status" value="1"/>
</dbReference>
<proteinExistence type="predicted"/>
<dbReference type="InterPro" id="IPR036249">
    <property type="entry name" value="Thioredoxin-like_sf"/>
</dbReference>
<dbReference type="Proteomes" id="UP001596494">
    <property type="component" value="Unassembled WGS sequence"/>
</dbReference>
<dbReference type="RefSeq" id="WP_289215894.1">
    <property type="nucleotide sequence ID" value="NZ_JAPVRC010000004.1"/>
</dbReference>
<accession>A0ABW2K564</accession>
<organism evidence="1 2">
    <name type="scientific">Halobacillus campisalis</name>
    <dbReference type="NCBI Taxonomy" id="435909"/>
    <lineage>
        <taxon>Bacteria</taxon>
        <taxon>Bacillati</taxon>
        <taxon>Bacillota</taxon>
        <taxon>Bacilli</taxon>
        <taxon>Bacillales</taxon>
        <taxon>Bacillaceae</taxon>
        <taxon>Halobacillus</taxon>
    </lineage>
</organism>
<dbReference type="SUPFAM" id="SSF52833">
    <property type="entry name" value="Thioredoxin-like"/>
    <property type="match status" value="1"/>
</dbReference>
<protein>
    <submittedName>
        <fullName evidence="1">Glutaredoxin family protein</fullName>
    </submittedName>
</protein>
<dbReference type="EMBL" id="JBHTBY010000011">
    <property type="protein sequence ID" value="MFC7321969.1"/>
    <property type="molecule type" value="Genomic_DNA"/>
</dbReference>
<keyword evidence="2" id="KW-1185">Reference proteome</keyword>
<evidence type="ECO:0000313" key="1">
    <source>
        <dbReference type="EMBL" id="MFC7321969.1"/>
    </source>
</evidence>
<comment type="caution">
    <text evidence="1">The sequence shown here is derived from an EMBL/GenBank/DDBJ whole genome shotgun (WGS) entry which is preliminary data.</text>
</comment>
<dbReference type="InterPro" id="IPR008554">
    <property type="entry name" value="Glutaredoxin-like"/>
</dbReference>
<evidence type="ECO:0000313" key="2">
    <source>
        <dbReference type="Proteomes" id="UP001596494"/>
    </source>
</evidence>